<dbReference type="SUPFAM" id="SSF51905">
    <property type="entry name" value="FAD/NAD(P)-binding domain"/>
    <property type="match status" value="1"/>
</dbReference>
<organism evidence="1 2">
    <name type="scientific">Aureobasidium pullulans</name>
    <name type="common">Black yeast</name>
    <name type="synonym">Pullularia pullulans</name>
    <dbReference type="NCBI Taxonomy" id="5580"/>
    <lineage>
        <taxon>Eukaryota</taxon>
        <taxon>Fungi</taxon>
        <taxon>Dikarya</taxon>
        <taxon>Ascomycota</taxon>
        <taxon>Pezizomycotina</taxon>
        <taxon>Dothideomycetes</taxon>
        <taxon>Dothideomycetidae</taxon>
        <taxon>Dothideales</taxon>
        <taxon>Saccotheciaceae</taxon>
        <taxon>Aureobasidium</taxon>
    </lineage>
</organism>
<dbReference type="Gene3D" id="3.50.50.60">
    <property type="entry name" value="FAD/NAD(P)-binding domain"/>
    <property type="match status" value="1"/>
</dbReference>
<name>A0A4S8SSK8_AURPU</name>
<sequence>MSGQTTSSRPYRNHYDIIVVGSGGAGLTAALPAHVSSRNLRILIYHLNREEVTDNLELLPIAPGITAWTLSYRWSRTSPRNERTKLIWRLIQPSISTMTCSVGRKFAATKSWVLYLWPYNGSSATEIWSGGLASIVRRTR</sequence>
<reference evidence="1 2" key="1">
    <citation type="submission" date="2018-10" db="EMBL/GenBank/DDBJ databases">
        <title>Fifty Aureobasidium pullulans genomes reveal a recombining polyextremotolerant generalist.</title>
        <authorList>
            <person name="Gostincar C."/>
            <person name="Turk M."/>
            <person name="Zajc J."/>
            <person name="Gunde-Cimerman N."/>
        </authorList>
    </citation>
    <scope>NUCLEOTIDE SEQUENCE [LARGE SCALE GENOMIC DNA]</scope>
    <source>
        <strain evidence="1 2">EXF-11900</strain>
    </source>
</reference>
<gene>
    <name evidence="1" type="ORF">D6D28_02985</name>
</gene>
<accession>A0A4S8SSK8</accession>
<dbReference type="InterPro" id="IPR036188">
    <property type="entry name" value="FAD/NAD-bd_sf"/>
</dbReference>
<dbReference type="EMBL" id="QZAF01000079">
    <property type="protein sequence ID" value="THV73849.1"/>
    <property type="molecule type" value="Genomic_DNA"/>
</dbReference>
<evidence type="ECO:0008006" key="3">
    <source>
        <dbReference type="Google" id="ProtNLM"/>
    </source>
</evidence>
<proteinExistence type="predicted"/>
<evidence type="ECO:0000313" key="1">
    <source>
        <dbReference type="EMBL" id="THV73849.1"/>
    </source>
</evidence>
<dbReference type="Proteomes" id="UP000304951">
    <property type="component" value="Unassembled WGS sequence"/>
</dbReference>
<evidence type="ECO:0000313" key="2">
    <source>
        <dbReference type="Proteomes" id="UP000304951"/>
    </source>
</evidence>
<dbReference type="AlphaFoldDB" id="A0A4S8SSK8"/>
<comment type="caution">
    <text evidence="1">The sequence shown here is derived from an EMBL/GenBank/DDBJ whole genome shotgun (WGS) entry which is preliminary data.</text>
</comment>
<protein>
    <recommendedName>
        <fullName evidence="3">FAD-dependent oxidoreductase 2 FAD binding domain-containing protein</fullName>
    </recommendedName>
</protein>